<dbReference type="AlphaFoldDB" id="X1F4T5"/>
<keyword evidence="1" id="KW-0472">Membrane</keyword>
<feature type="transmembrane region" description="Helical" evidence="1">
    <location>
        <begin position="128"/>
        <end position="150"/>
    </location>
</feature>
<dbReference type="EMBL" id="BARU01005158">
    <property type="protein sequence ID" value="GAH27560.1"/>
    <property type="molecule type" value="Genomic_DNA"/>
</dbReference>
<feature type="transmembrane region" description="Helical" evidence="1">
    <location>
        <begin position="49"/>
        <end position="76"/>
    </location>
</feature>
<gene>
    <name evidence="3" type="ORF">S03H2_09966</name>
</gene>
<proteinExistence type="predicted"/>
<feature type="domain" description="Zinc-ribbon" evidence="2">
    <location>
        <begin position="176"/>
        <end position="196"/>
    </location>
</feature>
<keyword evidence="1" id="KW-0812">Transmembrane</keyword>
<sequence length="199" mass="21653">MKTKYFWILVIIVGAILMILGSAIGSQFYTVLLEQLILAGFIGPEFIPLVTSIMVVLGYIALYGGYSVLVAVFFILIKWSRVGRIIITIATGFGVLGLIIYGVSWAVGYFSVDLSATWQTILDTVHGIFTFDSGMALAGTAVVVVGKFLFKRAERADKQEAKEVKRSSASNPDSKFCPNCGSELPVHANFCNKCGKTFD</sequence>
<protein>
    <recommendedName>
        <fullName evidence="2">Zinc-ribbon domain-containing protein</fullName>
    </recommendedName>
</protein>
<organism evidence="3">
    <name type="scientific">marine sediment metagenome</name>
    <dbReference type="NCBI Taxonomy" id="412755"/>
    <lineage>
        <taxon>unclassified sequences</taxon>
        <taxon>metagenomes</taxon>
        <taxon>ecological metagenomes</taxon>
    </lineage>
</organism>
<reference evidence="3" key="1">
    <citation type="journal article" date="2014" name="Front. Microbiol.">
        <title>High frequency of phylogenetically diverse reductive dehalogenase-homologous genes in deep subseafloor sedimentary metagenomes.</title>
        <authorList>
            <person name="Kawai M."/>
            <person name="Futagami T."/>
            <person name="Toyoda A."/>
            <person name="Takaki Y."/>
            <person name="Nishi S."/>
            <person name="Hori S."/>
            <person name="Arai W."/>
            <person name="Tsubouchi T."/>
            <person name="Morono Y."/>
            <person name="Uchiyama I."/>
            <person name="Ito T."/>
            <person name="Fujiyama A."/>
            <person name="Inagaki F."/>
            <person name="Takami H."/>
        </authorList>
    </citation>
    <scope>NUCLEOTIDE SEQUENCE</scope>
    <source>
        <strain evidence="3">Expedition CK06-06</strain>
    </source>
</reference>
<evidence type="ECO:0000259" key="2">
    <source>
        <dbReference type="Pfam" id="PF13240"/>
    </source>
</evidence>
<name>X1F4T5_9ZZZZ</name>
<evidence type="ECO:0000256" key="1">
    <source>
        <dbReference type="SAM" id="Phobius"/>
    </source>
</evidence>
<feature type="transmembrane region" description="Helical" evidence="1">
    <location>
        <begin position="7"/>
        <end position="29"/>
    </location>
</feature>
<evidence type="ECO:0000313" key="3">
    <source>
        <dbReference type="EMBL" id="GAH27560.1"/>
    </source>
</evidence>
<feature type="transmembrane region" description="Helical" evidence="1">
    <location>
        <begin position="85"/>
        <end position="108"/>
    </location>
</feature>
<dbReference type="InterPro" id="IPR026870">
    <property type="entry name" value="Zinc_ribbon_dom"/>
</dbReference>
<dbReference type="Gene3D" id="4.10.1060.50">
    <property type="match status" value="1"/>
</dbReference>
<dbReference type="InterPro" id="IPR038587">
    <property type="entry name" value="Ribosomal_eL40_sf"/>
</dbReference>
<accession>X1F4T5</accession>
<dbReference type="Pfam" id="PF13240">
    <property type="entry name" value="Zn_Ribbon_1"/>
    <property type="match status" value="1"/>
</dbReference>
<comment type="caution">
    <text evidence="3">The sequence shown here is derived from an EMBL/GenBank/DDBJ whole genome shotgun (WGS) entry which is preliminary data.</text>
</comment>
<keyword evidence="1" id="KW-1133">Transmembrane helix</keyword>